<evidence type="ECO:0000256" key="1">
    <source>
        <dbReference type="ARBA" id="ARBA00038154"/>
    </source>
</evidence>
<keyword evidence="4" id="KW-1185">Reference proteome</keyword>
<dbReference type="CDD" id="cd09236">
    <property type="entry name" value="V_AnPalA_UmRIM20_like"/>
    <property type="match status" value="1"/>
</dbReference>
<organism evidence="3 4">
    <name type="scientific">Diplodia intermedia</name>
    <dbReference type="NCBI Taxonomy" id="856260"/>
    <lineage>
        <taxon>Eukaryota</taxon>
        <taxon>Fungi</taxon>
        <taxon>Dikarya</taxon>
        <taxon>Ascomycota</taxon>
        <taxon>Pezizomycotina</taxon>
        <taxon>Dothideomycetes</taxon>
        <taxon>Dothideomycetes incertae sedis</taxon>
        <taxon>Botryosphaeriales</taxon>
        <taxon>Botryosphaeriaceae</taxon>
        <taxon>Diplodia</taxon>
    </lineage>
</organism>
<dbReference type="Pfam" id="PF03097">
    <property type="entry name" value="BRO1"/>
    <property type="match status" value="1"/>
</dbReference>
<comment type="caution">
    <text evidence="3">The sequence shown here is derived from an EMBL/GenBank/DDBJ whole genome shotgun (WGS) entry which is preliminary data.</text>
</comment>
<dbReference type="PROSITE" id="PS51180">
    <property type="entry name" value="BRO1"/>
    <property type="match status" value="1"/>
</dbReference>
<name>A0ABR3TJJ8_9PEZI</name>
<comment type="similarity">
    <text evidence="1">Belongs to the palA/RIM20 family.</text>
</comment>
<dbReference type="PANTHER" id="PTHR23030">
    <property type="entry name" value="PCD6 INTERACTING PROTEIN-RELATED"/>
    <property type="match status" value="1"/>
</dbReference>
<dbReference type="Gene3D" id="1.20.140.50">
    <property type="entry name" value="alix/aip1 like domains"/>
    <property type="match status" value="1"/>
</dbReference>
<dbReference type="InterPro" id="IPR004328">
    <property type="entry name" value="BRO1_dom"/>
</dbReference>
<accession>A0ABR3TJJ8</accession>
<dbReference type="Gene3D" id="1.20.120.560">
    <property type="entry name" value="alix/aip1 in complex with the ypdl late domain"/>
    <property type="match status" value="1"/>
</dbReference>
<sequence length="724" mass="81692">MASYILHLPFRRTHSVTLSDAIKQYISSKYDQHPDMFTSDLDAIDALRAGAIHAVEPHHSGVRKLLAYAAQLVWIGGKFPVDMGVDFSWFPALGYNTQRPVLENNVRFELANVLFNLAAMYSQLATSTNRTTTDGLKQACNHFCLAAGVLSHLKVHVVPDMRSSPPEDMDAMTLESLEHLMLAQAQECFWQKAVKDGLKDASISKLAAKVSDLYSDASDWGIKSDAVSSEWIHHMSAKHHHFAAAAQYRAARDCLEKRKYGEEVARLRDSLTCANEALKEARYINRAVLGDLSGLKNRVTEDLKRAEKDNDMIYLQPVPPKPELKTLDRATMVAAKTPKEVSDPLSMLGDSGDLGRPLFSKLVPYSVHIAASIYADRRDRLVAKTIDELEGLTARIHEVLKSLNLPGSLQALEKPLGLPPGIVSHAEEIRQQDGLERLYRSIDETAKLKDQDMAVYQEGVGLLHQEAAEDEQARKKYGTDRWTRLSSADAASKLYAQVNEIDGYLKSAANSDQIVQGKIKDSESHIRLLSGTDHDLEQFVPSSRRVTMTAAVEREATNLRGCLNEVSRLESRRKRKIEALKAKARQDDINPDLLKETSRLEREYPMQNIEAVQFEDLFEQRLHKYDSDDDMVAEEDQEQQDMTQRLEAANAAFVSARRGDSSTRQREQALQQLENAYFKYKEIISNLDVGRKFYNDLSKICGRFRGDCRNFAYQRRAEATQFEK</sequence>
<dbReference type="EMBL" id="JAKEKT020000060">
    <property type="protein sequence ID" value="KAL1639696.1"/>
    <property type="molecule type" value="Genomic_DNA"/>
</dbReference>
<proteinExistence type="inferred from homology"/>
<dbReference type="InterPro" id="IPR038499">
    <property type="entry name" value="BRO1_sf"/>
</dbReference>
<protein>
    <submittedName>
        <fullName evidence="3">PH-response regulator protein palA/rim20</fullName>
    </submittedName>
</protein>
<dbReference type="InterPro" id="IPR025304">
    <property type="entry name" value="ALIX_V_dom"/>
</dbReference>
<gene>
    <name evidence="3" type="primary">RIM20</name>
    <name evidence="3" type="ORF">SLS58_007755</name>
</gene>
<dbReference type="Proteomes" id="UP001521184">
    <property type="component" value="Unassembled WGS sequence"/>
</dbReference>
<feature type="domain" description="BRO1" evidence="2">
    <location>
        <begin position="4"/>
        <end position="396"/>
    </location>
</feature>
<dbReference type="CDD" id="cd09241">
    <property type="entry name" value="BRO1_ScRim20-like"/>
    <property type="match status" value="1"/>
</dbReference>
<dbReference type="PANTHER" id="PTHR23030:SF39">
    <property type="entry name" value="PROGRAMMED CELL DEATH 6-INTERACTING PROTEIN"/>
    <property type="match status" value="1"/>
</dbReference>
<dbReference type="Gene3D" id="1.25.40.280">
    <property type="entry name" value="alix/aip1 like domains"/>
    <property type="match status" value="1"/>
</dbReference>
<reference evidence="3 4" key="1">
    <citation type="journal article" date="2023" name="Plant Dis.">
        <title>First Report of Diplodia intermedia Causing Canker and Dieback Diseases on Apple Trees in Canada.</title>
        <authorList>
            <person name="Ellouze W."/>
            <person name="Ilyukhin E."/>
            <person name="Sulman M."/>
            <person name="Ali S."/>
        </authorList>
    </citation>
    <scope>NUCLEOTIDE SEQUENCE [LARGE SCALE GENOMIC DNA]</scope>
    <source>
        <strain evidence="3 4">M45-28</strain>
    </source>
</reference>
<evidence type="ECO:0000313" key="4">
    <source>
        <dbReference type="Proteomes" id="UP001521184"/>
    </source>
</evidence>
<dbReference type="SMART" id="SM01041">
    <property type="entry name" value="BRO1"/>
    <property type="match status" value="1"/>
</dbReference>
<evidence type="ECO:0000259" key="2">
    <source>
        <dbReference type="PROSITE" id="PS51180"/>
    </source>
</evidence>
<dbReference type="Pfam" id="PF13949">
    <property type="entry name" value="ALIX_LYPXL_bnd"/>
    <property type="match status" value="1"/>
</dbReference>
<evidence type="ECO:0000313" key="3">
    <source>
        <dbReference type="EMBL" id="KAL1639696.1"/>
    </source>
</evidence>